<dbReference type="PANTHER" id="PTHR30519">
    <property type="entry name" value="5-METHYLTETRAHYDROPTEROYLTRIGLUTAMATE--HOMOCYSTEINE METHYLTRANSFERASE"/>
    <property type="match status" value="1"/>
</dbReference>
<dbReference type="GO" id="GO:0003871">
    <property type="term" value="F:5-methyltetrahydropteroyltriglutamate-homocysteine S-methyltransferase activity"/>
    <property type="evidence" value="ECO:0007669"/>
    <property type="project" value="InterPro"/>
</dbReference>
<accession>X8DYT4</accession>
<gene>
    <name evidence="3" type="ORF">I553_9317</name>
</gene>
<proteinExistence type="predicted"/>
<dbReference type="Gene3D" id="3.20.20.210">
    <property type="match status" value="1"/>
</dbReference>
<dbReference type="Pfam" id="PF08267">
    <property type="entry name" value="Meth_synt_1"/>
    <property type="match status" value="1"/>
</dbReference>
<name>X8DYT4_MYCXE</name>
<reference evidence="3" key="1">
    <citation type="submission" date="2014-01" db="EMBL/GenBank/DDBJ databases">
        <authorList>
            <person name="Brown-Elliot B."/>
            <person name="Wallace R."/>
            <person name="Lenaerts A."/>
            <person name="Ordway D."/>
            <person name="DeGroote M.A."/>
            <person name="Parker T."/>
            <person name="Sizemore C."/>
            <person name="Tallon L.J."/>
            <person name="Sadzewicz L.K."/>
            <person name="Sengamalay N."/>
            <person name="Fraser C.M."/>
            <person name="Hine E."/>
            <person name="Shefchek K.A."/>
            <person name="Das S.P."/>
            <person name="Tettelin H."/>
        </authorList>
    </citation>
    <scope>NUCLEOTIDE SEQUENCE [LARGE SCALE GENOMIC DNA]</scope>
    <source>
        <strain evidence="3">4042</strain>
    </source>
</reference>
<dbReference type="AlphaFoldDB" id="X8DYT4"/>
<dbReference type="InterPro" id="IPR013215">
    <property type="entry name" value="Cbl-indep_Met_Synth_N"/>
</dbReference>
<protein>
    <submittedName>
        <fullName evidence="3">Cobalamin-independent synthase, N-terminal domain protein</fullName>
    </submittedName>
</protein>
<evidence type="ECO:0000256" key="1">
    <source>
        <dbReference type="ARBA" id="ARBA00022737"/>
    </source>
</evidence>
<keyword evidence="1" id="KW-0677">Repeat</keyword>
<dbReference type="SUPFAM" id="SSF51726">
    <property type="entry name" value="UROD/MetE-like"/>
    <property type="match status" value="1"/>
</dbReference>
<dbReference type="InterPro" id="IPR038071">
    <property type="entry name" value="UROD/MetE-like_sf"/>
</dbReference>
<dbReference type="PATRIC" id="fig|1299334.3.peg.832"/>
<comment type="caution">
    <text evidence="3">The sequence shown here is derived from an EMBL/GenBank/DDBJ whole genome shotgun (WGS) entry which is preliminary data.</text>
</comment>
<sequence length="111" mass="12373">MTAQPFTATITGAPRIGPRRELKRATEGYWAGRTSRAELESVAATLRRDTWSQLAAAGLDSVPVNTFSYYDQMLDTAVMVGALPARVQTVHDDLDRYFAAARGPRTSRRWR</sequence>
<dbReference type="GO" id="GO:0008652">
    <property type="term" value="P:amino acid biosynthetic process"/>
    <property type="evidence" value="ECO:0007669"/>
    <property type="project" value="InterPro"/>
</dbReference>
<dbReference type="GO" id="GO:0008270">
    <property type="term" value="F:zinc ion binding"/>
    <property type="evidence" value="ECO:0007669"/>
    <property type="project" value="InterPro"/>
</dbReference>
<dbReference type="EMBL" id="JAOB01000011">
    <property type="protein sequence ID" value="EUA73161.1"/>
    <property type="molecule type" value="Genomic_DNA"/>
</dbReference>
<evidence type="ECO:0000313" key="3">
    <source>
        <dbReference type="EMBL" id="EUA73161.1"/>
    </source>
</evidence>
<organism evidence="3">
    <name type="scientific">Mycobacterium xenopi 4042</name>
    <dbReference type="NCBI Taxonomy" id="1299334"/>
    <lineage>
        <taxon>Bacteria</taxon>
        <taxon>Bacillati</taxon>
        <taxon>Actinomycetota</taxon>
        <taxon>Actinomycetes</taxon>
        <taxon>Mycobacteriales</taxon>
        <taxon>Mycobacteriaceae</taxon>
        <taxon>Mycobacterium</taxon>
    </lineage>
</organism>
<evidence type="ECO:0000259" key="2">
    <source>
        <dbReference type="Pfam" id="PF08267"/>
    </source>
</evidence>
<feature type="domain" description="Cobalamin-independent methionine synthase MetE N-terminal" evidence="2">
    <location>
        <begin position="8"/>
        <end position="105"/>
    </location>
</feature>